<dbReference type="Proteomes" id="UP000006048">
    <property type="component" value="Chromosome"/>
</dbReference>
<evidence type="ECO:0000256" key="8">
    <source>
        <dbReference type="ARBA" id="ARBA00047599"/>
    </source>
</evidence>
<dbReference type="HOGENOM" id="CLU_021377_7_1_12"/>
<dbReference type="PANTHER" id="PTHR43706:SF47">
    <property type="entry name" value="EXTERNAL NADH-UBIQUINONE OXIDOREDUCTASE 1, MITOCHONDRIAL-RELATED"/>
    <property type="match status" value="1"/>
</dbReference>
<dbReference type="PRINTS" id="PR00411">
    <property type="entry name" value="PNDRDTASEI"/>
</dbReference>
<comment type="catalytic activity">
    <reaction evidence="8">
        <text>a quinone + NADH + H(+) = a quinol + NAD(+)</text>
        <dbReference type="Rhea" id="RHEA:46160"/>
        <dbReference type="ChEBI" id="CHEBI:15378"/>
        <dbReference type="ChEBI" id="CHEBI:24646"/>
        <dbReference type="ChEBI" id="CHEBI:57540"/>
        <dbReference type="ChEBI" id="CHEBI:57945"/>
        <dbReference type="ChEBI" id="CHEBI:132124"/>
        <dbReference type="EC" id="1.6.5.9"/>
    </reaction>
</comment>
<evidence type="ECO:0000259" key="10">
    <source>
        <dbReference type="Pfam" id="PF07992"/>
    </source>
</evidence>
<keyword evidence="9" id="KW-0812">Transmembrane</keyword>
<dbReference type="InterPro" id="IPR023753">
    <property type="entry name" value="FAD/NAD-binding_dom"/>
</dbReference>
<keyword evidence="9" id="KW-1133">Transmembrane helix</keyword>
<dbReference type="OrthoDB" id="9781621at2"/>
<name>I4B0I6_TURPD</name>
<accession>I4B0I6</accession>
<evidence type="ECO:0000256" key="7">
    <source>
        <dbReference type="ARBA" id="ARBA00023027"/>
    </source>
</evidence>
<dbReference type="Pfam" id="PF07992">
    <property type="entry name" value="Pyr_redox_2"/>
    <property type="match status" value="1"/>
</dbReference>
<dbReference type="Gene3D" id="3.50.50.100">
    <property type="match status" value="1"/>
</dbReference>
<dbReference type="EMBL" id="CP002959">
    <property type="protein sequence ID" value="AFM10793.1"/>
    <property type="molecule type" value="Genomic_DNA"/>
</dbReference>
<keyword evidence="4" id="KW-0274">FAD</keyword>
<dbReference type="STRING" id="869212.Turpa_0131"/>
<dbReference type="PRINTS" id="PR00368">
    <property type="entry name" value="FADPNR"/>
</dbReference>
<evidence type="ECO:0000256" key="3">
    <source>
        <dbReference type="ARBA" id="ARBA00022630"/>
    </source>
</evidence>
<evidence type="ECO:0000256" key="1">
    <source>
        <dbReference type="ARBA" id="ARBA00005272"/>
    </source>
</evidence>
<dbReference type="EC" id="1.6.5.9" evidence="2"/>
<sequence length="433" mass="47381">MVSHSWPPQNQGAKKPHVVIVGGGFGGLTVARRLRRAPVYITLIDKANHHLFQPLLYQVATASLSPGHIAMPLRAIFRSQKNVRVLMNRVGEIRAQEKKIRLVSGDEFTYDHLVIATGARHSYFAHPEWEKNAPGLKSLADALRIRQKILATFEQAEAMLAIGKEDDAELRKLLTFVVVGGGPTGVEMAGAIAEIAHHTLKKEFRGIDPRSTRIILVEGGEHLLMAFPGSLGENARRVLEKLGVEVRTGAVVKSVMYDGVYINDELVSAANILWAAGNTASTLLKTLGTPLDRAGRAVVNAQLSPEGFDDISVIGDAAHFVDQGTGQPLPGVAPVAIQQGQYVAKKILATSRSAKLADFRYWDKGSMATIGRGRAVAKVGRLHMTGFIAWLMWSVIHVLYLVGFRNRFAVMILWMYSYVTNSRAVRLITSDDL</sequence>
<keyword evidence="6" id="KW-0560">Oxidoreductase</keyword>
<evidence type="ECO:0000256" key="5">
    <source>
        <dbReference type="ARBA" id="ARBA00022946"/>
    </source>
</evidence>
<feature type="domain" description="FAD/NAD(P)-binding" evidence="10">
    <location>
        <begin position="17"/>
        <end position="340"/>
    </location>
</feature>
<dbReference type="PANTHER" id="PTHR43706">
    <property type="entry name" value="NADH DEHYDROGENASE"/>
    <property type="match status" value="1"/>
</dbReference>
<dbReference type="KEGG" id="tpx:Turpa_0131"/>
<dbReference type="InterPro" id="IPR054585">
    <property type="entry name" value="NDH2-like_C"/>
</dbReference>
<evidence type="ECO:0000256" key="9">
    <source>
        <dbReference type="SAM" id="Phobius"/>
    </source>
</evidence>
<dbReference type="InterPro" id="IPR045024">
    <property type="entry name" value="NDH-2"/>
</dbReference>
<dbReference type="InterPro" id="IPR036188">
    <property type="entry name" value="FAD/NAD-bd_sf"/>
</dbReference>
<dbReference type="Pfam" id="PF22366">
    <property type="entry name" value="NDH2_C"/>
    <property type="match status" value="1"/>
</dbReference>
<dbReference type="SUPFAM" id="SSF51905">
    <property type="entry name" value="FAD/NAD(P)-binding domain"/>
    <property type="match status" value="1"/>
</dbReference>
<keyword evidence="3" id="KW-0285">Flavoprotein</keyword>
<organism evidence="12 13">
    <name type="scientific">Turneriella parva (strain ATCC BAA-1111 / DSM 21527 / NCTC 11395 / H)</name>
    <name type="common">Leptospira parva</name>
    <dbReference type="NCBI Taxonomy" id="869212"/>
    <lineage>
        <taxon>Bacteria</taxon>
        <taxon>Pseudomonadati</taxon>
        <taxon>Spirochaetota</taxon>
        <taxon>Spirochaetia</taxon>
        <taxon>Leptospirales</taxon>
        <taxon>Leptospiraceae</taxon>
        <taxon>Turneriella</taxon>
    </lineage>
</organism>
<dbReference type="RefSeq" id="WP_014801314.1">
    <property type="nucleotide sequence ID" value="NC_018020.1"/>
</dbReference>
<evidence type="ECO:0000313" key="13">
    <source>
        <dbReference type="Proteomes" id="UP000006048"/>
    </source>
</evidence>
<evidence type="ECO:0000313" key="12">
    <source>
        <dbReference type="EMBL" id="AFM10793.1"/>
    </source>
</evidence>
<protein>
    <recommendedName>
        <fullName evidence="2">NADH:ubiquinone reductase (non-electrogenic)</fullName>
        <ecNumber evidence="2">1.6.5.9</ecNumber>
    </recommendedName>
</protein>
<reference evidence="12 13" key="1">
    <citation type="submission" date="2012-06" db="EMBL/GenBank/DDBJ databases">
        <title>The complete chromosome of genome of Turneriella parva DSM 21527.</title>
        <authorList>
            <consortium name="US DOE Joint Genome Institute (JGI-PGF)"/>
            <person name="Lucas S."/>
            <person name="Han J."/>
            <person name="Lapidus A."/>
            <person name="Bruce D."/>
            <person name="Goodwin L."/>
            <person name="Pitluck S."/>
            <person name="Peters L."/>
            <person name="Kyrpides N."/>
            <person name="Mavromatis K."/>
            <person name="Ivanova N."/>
            <person name="Mikhailova N."/>
            <person name="Chertkov O."/>
            <person name="Detter J.C."/>
            <person name="Tapia R."/>
            <person name="Han C."/>
            <person name="Land M."/>
            <person name="Hauser L."/>
            <person name="Markowitz V."/>
            <person name="Cheng J.-F."/>
            <person name="Hugenholtz P."/>
            <person name="Woyke T."/>
            <person name="Wu D."/>
            <person name="Gronow S."/>
            <person name="Wellnitz S."/>
            <person name="Brambilla E."/>
            <person name="Klenk H.-P."/>
            <person name="Eisen J.A."/>
        </authorList>
    </citation>
    <scope>NUCLEOTIDE SEQUENCE [LARGE SCALE GENOMIC DNA]</scope>
    <source>
        <strain evidence="13">ATCC BAA-1111 / DSM 21527 / NCTC 11395 / H</strain>
    </source>
</reference>
<dbReference type="AlphaFoldDB" id="I4B0I6"/>
<evidence type="ECO:0000259" key="11">
    <source>
        <dbReference type="Pfam" id="PF22366"/>
    </source>
</evidence>
<evidence type="ECO:0000256" key="6">
    <source>
        <dbReference type="ARBA" id="ARBA00023002"/>
    </source>
</evidence>
<evidence type="ECO:0000256" key="4">
    <source>
        <dbReference type="ARBA" id="ARBA00022827"/>
    </source>
</evidence>
<comment type="similarity">
    <text evidence="1">Belongs to the NADH dehydrogenase family.</text>
</comment>
<feature type="domain" description="External alternative NADH-ubiquinone oxidoreductase-like C-terminal" evidence="11">
    <location>
        <begin position="364"/>
        <end position="417"/>
    </location>
</feature>
<keyword evidence="5" id="KW-0809">Transit peptide</keyword>
<proteinExistence type="inferred from homology"/>
<feature type="transmembrane region" description="Helical" evidence="9">
    <location>
        <begin position="382"/>
        <end position="402"/>
    </location>
</feature>
<keyword evidence="13" id="KW-1185">Reference proteome</keyword>
<dbReference type="PATRIC" id="fig|869212.3.peg.90"/>
<keyword evidence="7" id="KW-0520">NAD</keyword>
<gene>
    <name evidence="12" type="ordered locus">Turpa_0131</name>
</gene>
<evidence type="ECO:0000256" key="2">
    <source>
        <dbReference type="ARBA" id="ARBA00012637"/>
    </source>
</evidence>
<keyword evidence="9" id="KW-0472">Membrane</keyword>
<dbReference type="GO" id="GO:0050136">
    <property type="term" value="F:NADH dehydrogenase (quinone) (non-electrogenic) activity"/>
    <property type="evidence" value="ECO:0007669"/>
    <property type="project" value="UniProtKB-EC"/>
</dbReference>